<dbReference type="VEuPathDB" id="VectorBase:ISCI002549"/>
<dbReference type="SUPFAM" id="SSF56994">
    <property type="entry name" value="Insulin-like"/>
    <property type="match status" value="1"/>
</dbReference>
<dbReference type="AlphaFoldDB" id="A0A4Y5T748"/>
<dbReference type="Pfam" id="PF00049">
    <property type="entry name" value="Insulin"/>
    <property type="match status" value="1"/>
</dbReference>
<dbReference type="EMBL" id="MK649817">
    <property type="protein sequence ID" value="QDB63967.1"/>
    <property type="molecule type" value="mRNA"/>
</dbReference>
<reference evidence="5" key="1">
    <citation type="journal article" date="2019" name="Front. Endocrinol.">
        <title>Dynamics of Insulin Signaling in the Black-Legged Tick, Ixodes scapularis.</title>
        <authorList>
            <person name="Sharma A."/>
            <person name="Pooraiiouby R."/>
            <person name="Guzman B."/>
            <person name="Vu P."/>
            <person name="Gulia-Nuss M."/>
            <person name="Nuss A.B."/>
        </authorList>
    </citation>
    <scope>NUCLEOTIDE SEQUENCE</scope>
</reference>
<feature type="signal peptide" evidence="3">
    <location>
        <begin position="1"/>
        <end position="20"/>
    </location>
</feature>
<dbReference type="InterPro" id="IPR016179">
    <property type="entry name" value="Insulin-like"/>
</dbReference>
<dbReference type="VEuPathDB" id="VectorBase:ISCP_014739"/>
<dbReference type="InterPro" id="IPR036438">
    <property type="entry name" value="Insulin-like_sf"/>
</dbReference>
<evidence type="ECO:0000256" key="1">
    <source>
        <dbReference type="ARBA" id="ARBA00022685"/>
    </source>
</evidence>
<organism evidence="5">
    <name type="scientific">Ixodes scapularis</name>
    <name type="common">Black-legged tick</name>
    <name type="synonym">Deer tick</name>
    <dbReference type="NCBI Taxonomy" id="6945"/>
    <lineage>
        <taxon>Eukaryota</taxon>
        <taxon>Metazoa</taxon>
        <taxon>Ecdysozoa</taxon>
        <taxon>Arthropoda</taxon>
        <taxon>Chelicerata</taxon>
        <taxon>Arachnida</taxon>
        <taxon>Acari</taxon>
        <taxon>Parasitiformes</taxon>
        <taxon>Ixodida</taxon>
        <taxon>Ixodoidea</taxon>
        <taxon>Ixodidae</taxon>
        <taxon>Ixodinae</taxon>
        <taxon>Ixodes</taxon>
    </lineage>
</organism>
<dbReference type="OrthoDB" id="10044229at2759"/>
<proteinExistence type="evidence at transcript level"/>
<gene>
    <name evidence="5" type="primary">ILP5</name>
</gene>
<evidence type="ECO:0000256" key="2">
    <source>
        <dbReference type="ARBA" id="ARBA00022729"/>
    </source>
</evidence>
<keyword evidence="2 3" id="KW-0732">Signal</keyword>
<name>A0A4Y5T748_IXOSC</name>
<dbReference type="GO" id="GO:0005179">
    <property type="term" value="F:hormone activity"/>
    <property type="evidence" value="ECO:0007669"/>
    <property type="project" value="InterPro"/>
</dbReference>
<feature type="domain" description="Insulin-like" evidence="4">
    <location>
        <begin position="50"/>
        <end position="138"/>
    </location>
</feature>
<accession>A0A4Y5T748</accession>
<sequence>MLRCAAVWLVVSAVMDLASGTADTPNWEEIFRNRNDEDWARVWHVERHRRCYHQLVSHMNLVCREDIYKLSRRRRDVAADKDPEMTDLFLKPEAALGVLTGKLSKRRVTQHNIRTRSIIDECCDTEVGCSWEEYAEYCPANRRMRNRKR</sequence>
<dbReference type="GO" id="GO:0005576">
    <property type="term" value="C:extracellular region"/>
    <property type="evidence" value="ECO:0007669"/>
    <property type="project" value="InterPro"/>
</dbReference>
<feature type="chain" id="PRO_5021451879" evidence="3">
    <location>
        <begin position="21"/>
        <end position="149"/>
    </location>
</feature>
<dbReference type="Gene3D" id="1.10.100.10">
    <property type="entry name" value="Insulin-like"/>
    <property type="match status" value="1"/>
</dbReference>
<evidence type="ECO:0000256" key="3">
    <source>
        <dbReference type="SAM" id="SignalP"/>
    </source>
</evidence>
<evidence type="ECO:0000259" key="4">
    <source>
        <dbReference type="Pfam" id="PF00049"/>
    </source>
</evidence>
<protein>
    <submittedName>
        <fullName evidence="5">Insulin-like peptide 5</fullName>
    </submittedName>
</protein>
<dbReference type="VEuPathDB" id="VectorBase:ISCW002549"/>
<dbReference type="CDD" id="cd00101">
    <property type="entry name" value="IlGF_like"/>
    <property type="match status" value="1"/>
</dbReference>
<keyword evidence="1" id="KW-0165">Cleavage on pair of basic residues</keyword>
<evidence type="ECO:0000313" key="5">
    <source>
        <dbReference type="EMBL" id="QDB63967.1"/>
    </source>
</evidence>